<feature type="domain" description="TonB-dependent receptor plug" evidence="10">
    <location>
        <begin position="120"/>
        <end position="219"/>
    </location>
</feature>
<evidence type="ECO:0000313" key="11">
    <source>
        <dbReference type="EMBL" id="EON76796.1"/>
    </source>
</evidence>
<feature type="domain" description="TonB-dependent receptor-like beta-barrel" evidence="9">
    <location>
        <begin position="333"/>
        <end position="747"/>
    </location>
</feature>
<dbReference type="Gene3D" id="2.40.170.20">
    <property type="entry name" value="TonB-dependent receptor, beta-barrel domain"/>
    <property type="match status" value="1"/>
</dbReference>
<evidence type="ECO:0000256" key="5">
    <source>
        <dbReference type="ARBA" id="ARBA00023077"/>
    </source>
</evidence>
<dbReference type="InterPro" id="IPR039426">
    <property type="entry name" value="TonB-dep_rcpt-like"/>
</dbReference>
<dbReference type="Gene3D" id="2.60.40.1120">
    <property type="entry name" value="Carboxypeptidase-like, regulatory domain"/>
    <property type="match status" value="1"/>
</dbReference>
<proteinExistence type="inferred from homology"/>
<dbReference type="InterPro" id="IPR037066">
    <property type="entry name" value="Plug_dom_sf"/>
</dbReference>
<dbReference type="GO" id="GO:0009279">
    <property type="term" value="C:cell outer membrane"/>
    <property type="evidence" value="ECO:0007669"/>
    <property type="project" value="UniProtKB-SubCell"/>
</dbReference>
<dbReference type="Pfam" id="PF13715">
    <property type="entry name" value="CarbopepD_reg_2"/>
    <property type="match status" value="1"/>
</dbReference>
<dbReference type="InterPro" id="IPR000531">
    <property type="entry name" value="Beta-barrel_TonB"/>
</dbReference>
<dbReference type="GO" id="GO:0044718">
    <property type="term" value="P:siderophore transmembrane transport"/>
    <property type="evidence" value="ECO:0007669"/>
    <property type="project" value="TreeGrafter"/>
</dbReference>
<dbReference type="RefSeq" id="WP_010854802.1">
    <property type="nucleotide sequence ID" value="NZ_AQHR01000073.1"/>
</dbReference>
<dbReference type="STRING" id="1232681.ADIS_2667"/>
<protein>
    <submittedName>
        <fullName evidence="11">TonB-dependent receptor</fullName>
    </submittedName>
</protein>
<dbReference type="PANTHER" id="PTHR30069:SF57">
    <property type="entry name" value="TONB-DEPENDENT RECEPTOR"/>
    <property type="match status" value="1"/>
</dbReference>
<dbReference type="AlphaFoldDB" id="R7ZRL2"/>
<keyword evidence="12" id="KW-1185">Reference proteome</keyword>
<keyword evidence="7" id="KW-0998">Cell outer membrane</keyword>
<comment type="caution">
    <text evidence="11">The sequence shown here is derived from an EMBL/GenBank/DDBJ whole genome shotgun (WGS) entry which is preliminary data.</text>
</comment>
<dbReference type="PANTHER" id="PTHR30069">
    <property type="entry name" value="TONB-DEPENDENT OUTER MEMBRANE RECEPTOR"/>
    <property type="match status" value="1"/>
</dbReference>
<keyword evidence="2" id="KW-0813">Transport</keyword>
<comment type="similarity">
    <text evidence="8">Belongs to the TonB-dependent receptor family.</text>
</comment>
<dbReference type="InterPro" id="IPR008969">
    <property type="entry name" value="CarboxyPept-like_regulatory"/>
</dbReference>
<dbReference type="EMBL" id="AQHR01000073">
    <property type="protein sequence ID" value="EON76796.1"/>
    <property type="molecule type" value="Genomic_DNA"/>
</dbReference>
<evidence type="ECO:0000256" key="4">
    <source>
        <dbReference type="ARBA" id="ARBA00022692"/>
    </source>
</evidence>
<dbReference type="PATRIC" id="fig|1288963.3.peg.2658"/>
<reference evidence="11 12" key="1">
    <citation type="submission" date="2013-02" db="EMBL/GenBank/DDBJ databases">
        <title>A novel strain isolated from Lonar lake, Maharashtra, India.</title>
        <authorList>
            <person name="Singh A."/>
        </authorList>
    </citation>
    <scope>NUCLEOTIDE SEQUENCE [LARGE SCALE GENOMIC DNA]</scope>
    <source>
        <strain evidence="11 12">AK24</strain>
    </source>
</reference>
<organism evidence="11 12">
    <name type="scientific">Lunatimonas lonarensis</name>
    <dbReference type="NCBI Taxonomy" id="1232681"/>
    <lineage>
        <taxon>Bacteria</taxon>
        <taxon>Pseudomonadati</taxon>
        <taxon>Bacteroidota</taxon>
        <taxon>Cytophagia</taxon>
        <taxon>Cytophagales</taxon>
        <taxon>Cyclobacteriaceae</taxon>
    </lineage>
</organism>
<accession>R7ZRL2</accession>
<sequence length="801" mass="90979">MRYFLTISFLLVSFLSVLGQQVSLQGRVFNPVNNQPIPFANIVVQGADMGTISDENGNYKIADIPPGLYNIRASFIGFRPTTVFEVQITRARAVQLDLALEEDASDLDEVVITSEFSRSEDTPISSRKLNTNEIERYPGGNRDISRVIQALPGVASTASFRNDIIIRGGAPNENKFFIDEIEVPVINHFATQGSSGGPLGILNVNLIKNVDVISGAFPANRMNSLSSFFEFELKDGRRDKMFTQLTVGASELTLSNEGPLGEKTSYILSARRSYLQGLFRLLGLPFLPTFHDFTLKTKTRINDRTELTFLGVGAIDQFALNFDLPGEENEEERDNRLFLLNTLPIQSQWNYATGVKLKRFRSNGFWTYVLSRNMLDNRAFKYQNNDESNPQNLIFDYRSQESENKFRAENNIFGKGYTLKYGVNYEYSRYLIDNFDRTVERILGAPLDINDIALFHSYGAFVQGSKKFAGERLLLSGGVRMDGSDFGRSASNPLNQMSPRASVSYQLTERLFWTANAGVYYQRPPYTVLGFRDNSGALVNQENNVKFIRSTHFISGIEIQRPEKNRRFTIEGFYKLYGNYPTSVANGVALANLGADFGVIGNEEVTSDARGRAYGLEFLAQQRLFNDFYGIAAVTLVRSEFTNPNTDGFVPSSWDNRFIVSLTAGKRLKRDWEVGARWRFLGGTPFIPFDISASSLRSNWDLFNRGLFDFNRINAERLKSFHQLDLRVDKKYFFDKWNLNWYFDIQNAYNFQAEQPNRLIAIRDEQDRPLVDPNDPNRYLLRSIRDTAGSILPTVGLIIEF</sequence>
<evidence type="ECO:0000259" key="10">
    <source>
        <dbReference type="Pfam" id="PF07715"/>
    </source>
</evidence>
<keyword evidence="5 8" id="KW-0798">TonB box</keyword>
<dbReference type="InterPro" id="IPR036942">
    <property type="entry name" value="Beta-barrel_TonB_sf"/>
</dbReference>
<dbReference type="SUPFAM" id="SSF56935">
    <property type="entry name" value="Porins"/>
    <property type="match status" value="1"/>
</dbReference>
<evidence type="ECO:0000313" key="12">
    <source>
        <dbReference type="Proteomes" id="UP000013909"/>
    </source>
</evidence>
<evidence type="ECO:0000256" key="1">
    <source>
        <dbReference type="ARBA" id="ARBA00004571"/>
    </source>
</evidence>
<dbReference type="Proteomes" id="UP000013909">
    <property type="component" value="Unassembled WGS sequence"/>
</dbReference>
<evidence type="ECO:0000256" key="8">
    <source>
        <dbReference type="RuleBase" id="RU003357"/>
    </source>
</evidence>
<keyword evidence="6 8" id="KW-0472">Membrane</keyword>
<dbReference type="Pfam" id="PF07715">
    <property type="entry name" value="Plug"/>
    <property type="match status" value="1"/>
</dbReference>
<evidence type="ECO:0000256" key="3">
    <source>
        <dbReference type="ARBA" id="ARBA00022452"/>
    </source>
</evidence>
<keyword evidence="4" id="KW-0812">Transmembrane</keyword>
<name>R7ZRL2_9BACT</name>
<evidence type="ECO:0000256" key="6">
    <source>
        <dbReference type="ARBA" id="ARBA00023136"/>
    </source>
</evidence>
<gene>
    <name evidence="11" type="ORF">ADIS_2667</name>
</gene>
<dbReference type="OrthoDB" id="9804995at2"/>
<evidence type="ECO:0000256" key="2">
    <source>
        <dbReference type="ARBA" id="ARBA00022448"/>
    </source>
</evidence>
<comment type="subcellular location">
    <subcellularLocation>
        <location evidence="1">Cell outer membrane</location>
        <topology evidence="1">Multi-pass membrane protein</topology>
    </subcellularLocation>
</comment>
<evidence type="ECO:0000256" key="7">
    <source>
        <dbReference type="ARBA" id="ARBA00023237"/>
    </source>
</evidence>
<dbReference type="Pfam" id="PF00593">
    <property type="entry name" value="TonB_dep_Rec_b-barrel"/>
    <property type="match status" value="1"/>
</dbReference>
<keyword evidence="3" id="KW-1134">Transmembrane beta strand</keyword>
<dbReference type="Gene3D" id="2.170.130.10">
    <property type="entry name" value="TonB-dependent receptor, plug domain"/>
    <property type="match status" value="1"/>
</dbReference>
<dbReference type="GO" id="GO:0015344">
    <property type="term" value="F:siderophore uptake transmembrane transporter activity"/>
    <property type="evidence" value="ECO:0007669"/>
    <property type="project" value="TreeGrafter"/>
</dbReference>
<keyword evidence="11" id="KW-0675">Receptor</keyword>
<evidence type="ECO:0000259" key="9">
    <source>
        <dbReference type="Pfam" id="PF00593"/>
    </source>
</evidence>
<dbReference type="InterPro" id="IPR012910">
    <property type="entry name" value="Plug_dom"/>
</dbReference>
<dbReference type="SUPFAM" id="SSF49464">
    <property type="entry name" value="Carboxypeptidase regulatory domain-like"/>
    <property type="match status" value="1"/>
</dbReference>